<evidence type="ECO:0000256" key="5">
    <source>
        <dbReference type="ARBA" id="ARBA00022525"/>
    </source>
</evidence>
<evidence type="ECO:0000256" key="9">
    <source>
        <dbReference type="ARBA" id="ARBA00023004"/>
    </source>
</evidence>
<dbReference type="AlphaFoldDB" id="A0A409VV33"/>
<dbReference type="GO" id="GO:0046872">
    <property type="term" value="F:metal ion binding"/>
    <property type="evidence" value="ECO:0007669"/>
    <property type="project" value="UniProtKB-KW"/>
</dbReference>
<keyword evidence="4" id="KW-1003">Cell membrane</keyword>
<evidence type="ECO:0000256" key="14">
    <source>
        <dbReference type="SAM" id="MobiDB-lite"/>
    </source>
</evidence>
<evidence type="ECO:0000259" key="16">
    <source>
        <dbReference type="PROSITE" id="PS52012"/>
    </source>
</evidence>
<keyword evidence="5" id="KW-0964">Secreted</keyword>
<evidence type="ECO:0000256" key="7">
    <source>
        <dbReference type="ARBA" id="ARBA00022723"/>
    </source>
</evidence>
<evidence type="ECO:0000256" key="4">
    <source>
        <dbReference type="ARBA" id="ARBA00022475"/>
    </source>
</evidence>
<keyword evidence="10" id="KW-0472">Membrane</keyword>
<evidence type="ECO:0000256" key="3">
    <source>
        <dbReference type="ARBA" id="ARBA00010031"/>
    </source>
</evidence>
<dbReference type="PANTHER" id="PTHR37928">
    <property type="entry name" value="CFEM DOMAIN PROTEIN (AFU_ORTHOLOGUE AFUA_6G14090)"/>
    <property type="match status" value="1"/>
</dbReference>
<evidence type="ECO:0000256" key="10">
    <source>
        <dbReference type="ARBA" id="ARBA00023136"/>
    </source>
</evidence>
<dbReference type="InterPro" id="IPR051735">
    <property type="entry name" value="CFEM_domain"/>
</dbReference>
<feature type="region of interest" description="Disordered" evidence="14">
    <location>
        <begin position="99"/>
        <end position="140"/>
    </location>
</feature>
<dbReference type="InterPro" id="IPR008427">
    <property type="entry name" value="Extracellular_membr_CFEM_dom"/>
</dbReference>
<dbReference type="Pfam" id="PF05730">
    <property type="entry name" value="CFEM"/>
    <property type="match status" value="1"/>
</dbReference>
<accession>A0A409VV33</accession>
<proteinExistence type="inferred from homology"/>
<dbReference type="GO" id="GO:0005886">
    <property type="term" value="C:plasma membrane"/>
    <property type="evidence" value="ECO:0007669"/>
    <property type="project" value="UniProtKB-SubCell"/>
</dbReference>
<keyword evidence="6" id="KW-0349">Heme</keyword>
<evidence type="ECO:0000313" key="17">
    <source>
        <dbReference type="EMBL" id="PPQ70107.1"/>
    </source>
</evidence>
<evidence type="ECO:0000256" key="6">
    <source>
        <dbReference type="ARBA" id="ARBA00022617"/>
    </source>
</evidence>
<dbReference type="Proteomes" id="UP000284706">
    <property type="component" value="Unassembled WGS sequence"/>
</dbReference>
<keyword evidence="11" id="KW-1015">Disulfide bond</keyword>
<dbReference type="GO" id="GO:0005576">
    <property type="term" value="C:extracellular region"/>
    <property type="evidence" value="ECO:0007669"/>
    <property type="project" value="UniProtKB-SubCell"/>
</dbReference>
<dbReference type="PROSITE" id="PS52012">
    <property type="entry name" value="CFEM"/>
    <property type="match status" value="1"/>
</dbReference>
<dbReference type="OrthoDB" id="3065412at2759"/>
<feature type="domain" description="CFEM" evidence="16">
    <location>
        <begin position="1"/>
        <end position="114"/>
    </location>
</feature>
<evidence type="ECO:0000256" key="8">
    <source>
        <dbReference type="ARBA" id="ARBA00022729"/>
    </source>
</evidence>
<evidence type="ECO:0000256" key="13">
    <source>
        <dbReference type="ARBA" id="ARBA00023288"/>
    </source>
</evidence>
<keyword evidence="9" id="KW-0408">Iron</keyword>
<dbReference type="EMBL" id="NHYE01005552">
    <property type="protein sequence ID" value="PPQ70107.1"/>
    <property type="molecule type" value="Genomic_DNA"/>
</dbReference>
<protein>
    <recommendedName>
        <fullName evidence="16">CFEM domain-containing protein</fullName>
    </recommendedName>
</protein>
<keyword evidence="18" id="KW-1185">Reference proteome</keyword>
<evidence type="ECO:0000256" key="1">
    <source>
        <dbReference type="ARBA" id="ARBA00004609"/>
    </source>
</evidence>
<name>A0A409VV33_9AGAR</name>
<keyword evidence="8 15" id="KW-0732">Signal</keyword>
<keyword evidence="13" id="KW-0449">Lipoprotein</keyword>
<comment type="subcellular location">
    <subcellularLocation>
        <location evidence="1">Cell membrane</location>
        <topology evidence="1">Lipid-anchor</topology>
        <topology evidence="1">GPI-anchor</topology>
    </subcellularLocation>
    <subcellularLocation>
        <location evidence="2">Secreted</location>
    </subcellularLocation>
</comment>
<organism evidence="17 18">
    <name type="scientific">Gymnopilus dilepis</name>
    <dbReference type="NCBI Taxonomy" id="231916"/>
    <lineage>
        <taxon>Eukaryota</taxon>
        <taxon>Fungi</taxon>
        <taxon>Dikarya</taxon>
        <taxon>Basidiomycota</taxon>
        <taxon>Agaricomycotina</taxon>
        <taxon>Agaricomycetes</taxon>
        <taxon>Agaricomycetidae</taxon>
        <taxon>Agaricales</taxon>
        <taxon>Agaricineae</taxon>
        <taxon>Hymenogastraceae</taxon>
        <taxon>Gymnopilus</taxon>
    </lineage>
</organism>
<evidence type="ECO:0000256" key="15">
    <source>
        <dbReference type="SAM" id="SignalP"/>
    </source>
</evidence>
<dbReference type="InParanoid" id="A0A409VV33"/>
<dbReference type="PANTHER" id="PTHR37928:SF2">
    <property type="entry name" value="GPI ANCHORED CFEM DOMAIN PROTEIN (AFU_ORTHOLOGUE AFUA_6G10580)"/>
    <property type="match status" value="1"/>
</dbReference>
<gene>
    <name evidence="17" type="ORF">CVT26_013392</name>
</gene>
<keyword evidence="7" id="KW-0479">Metal-binding</keyword>
<comment type="similarity">
    <text evidence="3">Belongs to the RBT5 family.</text>
</comment>
<comment type="caution">
    <text evidence="17">The sequence shown here is derived from an EMBL/GenBank/DDBJ whole genome shotgun (WGS) entry which is preliminary data.</text>
</comment>
<reference evidence="17 18" key="1">
    <citation type="journal article" date="2018" name="Evol. Lett.">
        <title>Horizontal gene cluster transfer increased hallucinogenic mushroom diversity.</title>
        <authorList>
            <person name="Reynolds H.T."/>
            <person name="Vijayakumar V."/>
            <person name="Gluck-Thaler E."/>
            <person name="Korotkin H.B."/>
            <person name="Matheny P.B."/>
            <person name="Slot J.C."/>
        </authorList>
    </citation>
    <scope>NUCLEOTIDE SEQUENCE [LARGE SCALE GENOMIC DNA]</scope>
    <source>
        <strain evidence="17 18">SRW20</strain>
    </source>
</reference>
<feature type="chain" id="PRO_5019335215" description="CFEM domain-containing protein" evidence="15">
    <location>
        <begin position="20"/>
        <end position="164"/>
    </location>
</feature>
<evidence type="ECO:0000313" key="18">
    <source>
        <dbReference type="Proteomes" id="UP000284706"/>
    </source>
</evidence>
<feature type="signal peptide" evidence="15">
    <location>
        <begin position="1"/>
        <end position="19"/>
    </location>
</feature>
<sequence>MRFSTVAFTLFGAAASVSASSLVARQGSLPDCAIPCTTQADLGGCVISDTHCLCTNEKFVSSTTSCIESKCTGSDLQAAIAYSQGLCLTVGVTLASSSTPATSPTAGGSNSSSSASQTSSGASSTATSPSSPAAPSPTNNAASAHGVNTLLGLSAAAGLVAFAL</sequence>
<evidence type="ECO:0000256" key="11">
    <source>
        <dbReference type="ARBA" id="ARBA00023157"/>
    </source>
</evidence>
<evidence type="ECO:0000256" key="12">
    <source>
        <dbReference type="ARBA" id="ARBA00023180"/>
    </source>
</evidence>
<evidence type="ECO:0000256" key="2">
    <source>
        <dbReference type="ARBA" id="ARBA00004613"/>
    </source>
</evidence>
<dbReference type="STRING" id="231916.A0A409VV33"/>
<dbReference type="SMART" id="SM00747">
    <property type="entry name" value="CFEM"/>
    <property type="match status" value="1"/>
</dbReference>
<keyword evidence="12" id="KW-0325">Glycoprotein</keyword>